<feature type="compositionally biased region" description="Pro residues" evidence="2">
    <location>
        <begin position="342"/>
        <end position="352"/>
    </location>
</feature>
<dbReference type="Pfam" id="PF01520">
    <property type="entry name" value="Amidase_3"/>
    <property type="match status" value="1"/>
</dbReference>
<organism evidence="5 6">
    <name type="scientific">Cohnella xylanilytica</name>
    <dbReference type="NCBI Taxonomy" id="557555"/>
    <lineage>
        <taxon>Bacteria</taxon>
        <taxon>Bacillati</taxon>
        <taxon>Bacillota</taxon>
        <taxon>Bacilli</taxon>
        <taxon>Bacillales</taxon>
        <taxon>Paenibacillaceae</taxon>
        <taxon>Cohnella</taxon>
    </lineage>
</organism>
<dbReference type="RefSeq" id="WP_185135947.1">
    <property type="nucleotide sequence ID" value="NZ_BORM01000009.1"/>
</dbReference>
<comment type="caution">
    <text evidence="5">The sequence shown here is derived from an EMBL/GenBank/DDBJ whole genome shotgun (WGS) entry which is preliminary data.</text>
</comment>
<dbReference type="SMART" id="SM00646">
    <property type="entry name" value="Ami_3"/>
    <property type="match status" value="1"/>
</dbReference>
<keyword evidence="1" id="KW-0378">Hydrolase</keyword>
<dbReference type="InterPro" id="IPR050695">
    <property type="entry name" value="N-acetylmuramoyl_amidase_3"/>
</dbReference>
<dbReference type="GO" id="GO:0008745">
    <property type="term" value="F:N-acetylmuramoyl-L-alanine amidase activity"/>
    <property type="evidence" value="ECO:0007669"/>
    <property type="project" value="InterPro"/>
</dbReference>
<dbReference type="GO" id="GO:0009253">
    <property type="term" value="P:peptidoglycan catabolic process"/>
    <property type="evidence" value="ECO:0007669"/>
    <property type="project" value="InterPro"/>
</dbReference>
<dbReference type="Gene3D" id="2.60.40.3500">
    <property type="match status" value="1"/>
</dbReference>
<proteinExistence type="predicted"/>
<dbReference type="InterPro" id="IPR036582">
    <property type="entry name" value="Mao_N_sf"/>
</dbReference>
<feature type="chain" id="PRO_5032784127" evidence="3">
    <location>
        <begin position="25"/>
        <end position="533"/>
    </location>
</feature>
<dbReference type="SUPFAM" id="SSF55383">
    <property type="entry name" value="Copper amine oxidase, domain N"/>
    <property type="match status" value="1"/>
</dbReference>
<feature type="signal peptide" evidence="3">
    <location>
        <begin position="1"/>
        <end position="24"/>
    </location>
</feature>
<evidence type="ECO:0000259" key="4">
    <source>
        <dbReference type="SMART" id="SM00646"/>
    </source>
</evidence>
<dbReference type="PANTHER" id="PTHR30404:SF0">
    <property type="entry name" value="N-ACETYLMURAMOYL-L-ALANINE AMIDASE AMIC"/>
    <property type="match status" value="1"/>
</dbReference>
<evidence type="ECO:0000313" key="6">
    <source>
        <dbReference type="Proteomes" id="UP000553776"/>
    </source>
</evidence>
<evidence type="ECO:0000256" key="3">
    <source>
        <dbReference type="SAM" id="SignalP"/>
    </source>
</evidence>
<dbReference type="InterPro" id="IPR002508">
    <property type="entry name" value="MurNAc-LAA_cat"/>
</dbReference>
<dbReference type="EMBL" id="JACJVR010000043">
    <property type="protein sequence ID" value="MBB6691952.1"/>
    <property type="molecule type" value="Genomic_DNA"/>
</dbReference>
<evidence type="ECO:0000256" key="1">
    <source>
        <dbReference type="ARBA" id="ARBA00022801"/>
    </source>
</evidence>
<feature type="region of interest" description="Disordered" evidence="2">
    <location>
        <begin position="144"/>
        <end position="200"/>
    </location>
</feature>
<dbReference type="Pfam" id="PF07833">
    <property type="entry name" value="Cu_amine_oxidN1"/>
    <property type="match status" value="1"/>
</dbReference>
<dbReference type="Gene3D" id="3.30.457.10">
    <property type="entry name" value="Copper amine oxidase-like, N-terminal domain"/>
    <property type="match status" value="1"/>
</dbReference>
<evidence type="ECO:0000256" key="2">
    <source>
        <dbReference type="SAM" id="MobiDB-lite"/>
    </source>
</evidence>
<sequence>MRIWMSALFAAIVVLCLAAGGASAGTVTPKLVMDGKPLEPKEPPQVIGSTTMIPVRVVTENLGYKVDYDSKQKRVTVQNGRSVIVMTLNDSTVTVDGEAMKLPVAPTAISDTTLIPLRFTGEAFGLKVYWDNLAKSAFLYTPPKSGAEAASDRPGGSGEEGAGEDEHPADPSSGGTGSQGEGKPPEPAAGSPDAPSVSGPAVVREAKFENDSVVLSYEGKVQPRVTVMTAPDRIVVDLPDSGFSGQFVPAMDGSSRTGKLAVEGHPSLQAVRYSVFSDKPSSTLRFVLDLNQPWNYQVSNDAATGQVRIWLPPDNSVPAETEEPSVPTESPDPADPTVPTDPTVPPGTPPDPGKSLYTVVLDAGHGGKDPGVISISKKFEKDFTLPVILKLQAILAADPRLHVVLTRDSDVYPTLRERTDLANSLQADLFLSVHGNSNKKSSPNGSATYYTREASRQLAETIQKFAAPSTGLKDNGIIQDNLFVTRETTMPAVLYEAGFLSNASDEPQMYTDAFQDKLAQGLAAGIKAYLNLS</sequence>
<feature type="region of interest" description="Disordered" evidence="2">
    <location>
        <begin position="311"/>
        <end position="356"/>
    </location>
</feature>
<dbReference type="AlphaFoldDB" id="A0A841TY17"/>
<evidence type="ECO:0000313" key="5">
    <source>
        <dbReference type="EMBL" id="MBB6691952.1"/>
    </source>
</evidence>
<reference evidence="5 6" key="1">
    <citation type="submission" date="2020-08" db="EMBL/GenBank/DDBJ databases">
        <title>Cohnella phylogeny.</title>
        <authorList>
            <person name="Dunlap C."/>
        </authorList>
    </citation>
    <scope>NUCLEOTIDE SEQUENCE [LARGE SCALE GENOMIC DNA]</scope>
    <source>
        <strain evidence="5 6">DSM 25239</strain>
    </source>
</reference>
<keyword evidence="6" id="KW-1185">Reference proteome</keyword>
<accession>A0A841TY17</accession>
<dbReference type="SUPFAM" id="SSF53187">
    <property type="entry name" value="Zn-dependent exopeptidases"/>
    <property type="match status" value="1"/>
</dbReference>
<keyword evidence="3" id="KW-0732">Signal</keyword>
<feature type="domain" description="MurNAc-LAA" evidence="4">
    <location>
        <begin position="419"/>
        <end position="527"/>
    </location>
</feature>
<gene>
    <name evidence="5" type="ORF">H7B90_11135</name>
</gene>
<dbReference type="Gene3D" id="3.40.630.40">
    <property type="entry name" value="Zn-dependent exopeptidases"/>
    <property type="match status" value="1"/>
</dbReference>
<dbReference type="PANTHER" id="PTHR30404">
    <property type="entry name" value="N-ACETYLMURAMOYL-L-ALANINE AMIDASE"/>
    <property type="match status" value="1"/>
</dbReference>
<feature type="compositionally biased region" description="Low complexity" evidence="2">
    <location>
        <begin position="316"/>
        <end position="341"/>
    </location>
</feature>
<name>A0A841TY17_9BACL</name>
<dbReference type="GO" id="GO:0030288">
    <property type="term" value="C:outer membrane-bounded periplasmic space"/>
    <property type="evidence" value="ECO:0007669"/>
    <property type="project" value="TreeGrafter"/>
</dbReference>
<dbReference type="InterPro" id="IPR012854">
    <property type="entry name" value="Cu_amine_oxidase-like_N"/>
</dbReference>
<dbReference type="CDD" id="cd02696">
    <property type="entry name" value="MurNAc-LAA"/>
    <property type="match status" value="1"/>
</dbReference>
<dbReference type="Proteomes" id="UP000553776">
    <property type="component" value="Unassembled WGS sequence"/>
</dbReference>
<protein>
    <submittedName>
        <fullName evidence="5">N-acetylmuramoyl-L-alanine amidase</fullName>
    </submittedName>
</protein>